<gene>
    <name evidence="2" type="ORF">SteCoe_8137</name>
</gene>
<feature type="transmembrane region" description="Helical" evidence="1">
    <location>
        <begin position="110"/>
        <end position="132"/>
    </location>
</feature>
<name>A0A1R2CL37_9CILI</name>
<sequence length="143" mass="16697">MNFKQRGGFIMDNSFQSYHRGTYAGNGTERIRSSSPHEDSDSIRIVPNLIMRESELLYITDPEKLLNEYMKIRNWNYKLDITHDGGKFKAIVDIDSEDLFSQLSNNQKKAIVKVIICVIYHYNSMLASIWIARHQNILKDLVR</sequence>
<accession>A0A1R2CL37</accession>
<evidence type="ECO:0000313" key="3">
    <source>
        <dbReference type="Proteomes" id="UP000187209"/>
    </source>
</evidence>
<keyword evidence="1" id="KW-1133">Transmembrane helix</keyword>
<proteinExistence type="predicted"/>
<comment type="caution">
    <text evidence="2">The sequence shown here is derived from an EMBL/GenBank/DDBJ whole genome shotgun (WGS) entry which is preliminary data.</text>
</comment>
<keyword evidence="1" id="KW-0472">Membrane</keyword>
<dbReference type="EMBL" id="MPUH01000120">
    <property type="protein sequence ID" value="OMJ89685.1"/>
    <property type="molecule type" value="Genomic_DNA"/>
</dbReference>
<organism evidence="2 3">
    <name type="scientific">Stentor coeruleus</name>
    <dbReference type="NCBI Taxonomy" id="5963"/>
    <lineage>
        <taxon>Eukaryota</taxon>
        <taxon>Sar</taxon>
        <taxon>Alveolata</taxon>
        <taxon>Ciliophora</taxon>
        <taxon>Postciliodesmatophora</taxon>
        <taxon>Heterotrichea</taxon>
        <taxon>Heterotrichida</taxon>
        <taxon>Stentoridae</taxon>
        <taxon>Stentor</taxon>
    </lineage>
</organism>
<protein>
    <submittedName>
        <fullName evidence="2">Uncharacterized protein</fullName>
    </submittedName>
</protein>
<reference evidence="2 3" key="1">
    <citation type="submission" date="2016-11" db="EMBL/GenBank/DDBJ databases">
        <title>The macronuclear genome of Stentor coeruleus: a giant cell with tiny introns.</title>
        <authorList>
            <person name="Slabodnick M."/>
            <person name="Ruby J.G."/>
            <person name="Reiff S.B."/>
            <person name="Swart E.C."/>
            <person name="Gosai S."/>
            <person name="Prabakaran S."/>
            <person name="Witkowska E."/>
            <person name="Larue G.E."/>
            <person name="Fisher S."/>
            <person name="Freeman R.M."/>
            <person name="Gunawardena J."/>
            <person name="Chu W."/>
            <person name="Stover N.A."/>
            <person name="Gregory B.D."/>
            <person name="Nowacki M."/>
            <person name="Derisi J."/>
            <person name="Roy S.W."/>
            <person name="Marshall W.F."/>
            <person name="Sood P."/>
        </authorList>
    </citation>
    <scope>NUCLEOTIDE SEQUENCE [LARGE SCALE GENOMIC DNA]</scope>
    <source>
        <strain evidence="2">WM001</strain>
    </source>
</reference>
<keyword evidence="1" id="KW-0812">Transmembrane</keyword>
<dbReference type="OrthoDB" id="321674at2759"/>
<evidence type="ECO:0000313" key="2">
    <source>
        <dbReference type="EMBL" id="OMJ89685.1"/>
    </source>
</evidence>
<dbReference type="Proteomes" id="UP000187209">
    <property type="component" value="Unassembled WGS sequence"/>
</dbReference>
<keyword evidence="3" id="KW-1185">Reference proteome</keyword>
<evidence type="ECO:0000256" key="1">
    <source>
        <dbReference type="SAM" id="Phobius"/>
    </source>
</evidence>
<dbReference type="AlphaFoldDB" id="A0A1R2CL37"/>